<organism evidence="3 4">
    <name type="scientific">Aphanomyces stellatus</name>
    <dbReference type="NCBI Taxonomy" id="120398"/>
    <lineage>
        <taxon>Eukaryota</taxon>
        <taxon>Sar</taxon>
        <taxon>Stramenopiles</taxon>
        <taxon>Oomycota</taxon>
        <taxon>Saprolegniomycetes</taxon>
        <taxon>Saprolegniales</taxon>
        <taxon>Verrucalvaceae</taxon>
        <taxon>Aphanomyces</taxon>
    </lineage>
</organism>
<gene>
    <name evidence="3" type="primary">Aste57867_10777</name>
    <name evidence="2" type="ORF">As57867_010737</name>
    <name evidence="3" type="ORF">ASTE57867_10777</name>
</gene>
<evidence type="ECO:0000313" key="4">
    <source>
        <dbReference type="Proteomes" id="UP000332933"/>
    </source>
</evidence>
<protein>
    <submittedName>
        <fullName evidence="3">Aste57867_10777 protein</fullName>
    </submittedName>
</protein>
<dbReference type="OrthoDB" id="159680at2759"/>
<proteinExistence type="predicted"/>
<sequence>MRGILGRSKTAPSSSALHPDFDHHAVAGEHVPLHKSQPIAPCMHVNTHRQARLEALHLQAMWQLLVTGFEITKYPRNGKARIRVIWLTLDGRLCVANAKLLKYAVNGVNLWDIDGFEKGCRASQFNQPTSWQGTRNREKSCFSVVVNHHHRFALQVMSDNVRNLLVDNLNIFLRRMRGDGDSESPKILRIKIAKHFANTGDVITVDDMRHEMERQGSDMRQLTQPPSSMVCGGDDLPSDDDDDDDA</sequence>
<accession>A0A485KRA8</accession>
<reference evidence="2" key="2">
    <citation type="submission" date="2019-06" db="EMBL/GenBank/DDBJ databases">
        <title>Genomics analysis of Aphanomyces spp. identifies a new class of oomycete effector associated with host adaptation.</title>
        <authorList>
            <person name="Gaulin E."/>
        </authorList>
    </citation>
    <scope>NUCLEOTIDE SEQUENCE</scope>
    <source>
        <strain evidence="2">CBS 578.67</strain>
    </source>
</reference>
<feature type="compositionally biased region" description="Polar residues" evidence="1">
    <location>
        <begin position="218"/>
        <end position="227"/>
    </location>
</feature>
<dbReference type="Proteomes" id="UP000332933">
    <property type="component" value="Unassembled WGS sequence"/>
</dbReference>
<evidence type="ECO:0000256" key="1">
    <source>
        <dbReference type="SAM" id="MobiDB-lite"/>
    </source>
</evidence>
<dbReference type="InterPro" id="IPR011993">
    <property type="entry name" value="PH-like_dom_sf"/>
</dbReference>
<dbReference type="EMBL" id="VJMH01005228">
    <property type="protein sequence ID" value="KAF0698620.1"/>
    <property type="molecule type" value="Genomic_DNA"/>
</dbReference>
<dbReference type="AlphaFoldDB" id="A0A485KRA8"/>
<name>A0A485KRA8_9STRA</name>
<evidence type="ECO:0000313" key="3">
    <source>
        <dbReference type="EMBL" id="VFT87647.1"/>
    </source>
</evidence>
<feature type="region of interest" description="Disordered" evidence="1">
    <location>
        <begin position="213"/>
        <end position="246"/>
    </location>
</feature>
<feature type="compositionally biased region" description="Acidic residues" evidence="1">
    <location>
        <begin position="236"/>
        <end position="246"/>
    </location>
</feature>
<dbReference type="EMBL" id="CAADRA010005249">
    <property type="protein sequence ID" value="VFT87647.1"/>
    <property type="molecule type" value="Genomic_DNA"/>
</dbReference>
<keyword evidence="4" id="KW-1185">Reference proteome</keyword>
<reference evidence="3 4" key="1">
    <citation type="submission" date="2019-03" db="EMBL/GenBank/DDBJ databases">
        <authorList>
            <person name="Gaulin E."/>
            <person name="Dumas B."/>
        </authorList>
    </citation>
    <scope>NUCLEOTIDE SEQUENCE [LARGE SCALE GENOMIC DNA]</scope>
    <source>
        <strain evidence="3">CBS 568.67</strain>
    </source>
</reference>
<dbReference type="Gene3D" id="2.30.29.30">
    <property type="entry name" value="Pleckstrin-homology domain (PH domain)/Phosphotyrosine-binding domain (PTB)"/>
    <property type="match status" value="1"/>
</dbReference>
<evidence type="ECO:0000313" key="2">
    <source>
        <dbReference type="EMBL" id="KAF0698620.1"/>
    </source>
</evidence>